<dbReference type="GO" id="GO:0004022">
    <property type="term" value="F:alcohol dehydrogenase (NAD+) activity"/>
    <property type="evidence" value="ECO:0007669"/>
    <property type="project" value="UniProtKB-EC"/>
</dbReference>
<reference evidence="10 11" key="1">
    <citation type="journal article" date="2012" name="PLoS ONE">
        <title>Functional divergence in the genus oenococcus as predicted by genome sequencing of the newly-described species, Oenococcus kitaharae.</title>
        <authorList>
            <person name="Borneman A.R."/>
            <person name="McCarthy J.M."/>
            <person name="Chambers P.J."/>
            <person name="Bartowsky E.J."/>
        </authorList>
    </citation>
    <scope>NUCLEOTIDE SEQUENCE [LARGE SCALE GENOMIC DNA]</scope>
    <source>
        <strain evidence="11">DSM17330</strain>
    </source>
</reference>
<proteinExistence type="inferred from homology"/>
<evidence type="ECO:0000313" key="11">
    <source>
        <dbReference type="Proteomes" id="UP000004959"/>
    </source>
</evidence>
<dbReference type="PANTHER" id="PTHR42940:SF8">
    <property type="entry name" value="VACUOLAR PROTEIN SORTING-ASSOCIATED PROTEIN 11"/>
    <property type="match status" value="1"/>
</dbReference>
<dbReference type="Pfam" id="PF08240">
    <property type="entry name" value="ADH_N"/>
    <property type="match status" value="1"/>
</dbReference>
<evidence type="ECO:0000256" key="1">
    <source>
        <dbReference type="ARBA" id="ARBA00001947"/>
    </source>
</evidence>
<dbReference type="GO" id="GO:0005737">
    <property type="term" value="C:cytoplasm"/>
    <property type="evidence" value="ECO:0007669"/>
    <property type="project" value="TreeGrafter"/>
</dbReference>
<dbReference type="NCBIfam" id="TIGR02822">
    <property type="entry name" value="adh_fam_2"/>
    <property type="match status" value="1"/>
</dbReference>
<dbReference type="STRING" id="336988.NT96_01665"/>
<dbReference type="Gene3D" id="3.40.50.720">
    <property type="entry name" value="NAD(P)-binding Rossmann-like Domain"/>
    <property type="match status" value="1"/>
</dbReference>
<keyword evidence="4" id="KW-0479">Metal-binding</keyword>
<keyword evidence="5" id="KW-0862">Zinc</keyword>
<comment type="cofactor">
    <cofactor evidence="1">
        <name>Zn(2+)</name>
        <dbReference type="ChEBI" id="CHEBI:29105"/>
    </cofactor>
</comment>
<dbReference type="eggNOG" id="COG1064">
    <property type="taxonomic scope" value="Bacteria"/>
</dbReference>
<dbReference type="AlphaFoldDB" id="G9WG72"/>
<dbReference type="Proteomes" id="UP000004959">
    <property type="component" value="Chromosome"/>
</dbReference>
<comment type="similarity">
    <text evidence="2">Belongs to the zinc-containing alcohol dehydrogenase family.</text>
</comment>
<evidence type="ECO:0000313" key="10">
    <source>
        <dbReference type="EMBL" id="EHN59680.1"/>
    </source>
</evidence>
<evidence type="ECO:0000259" key="9">
    <source>
        <dbReference type="Pfam" id="PF08240"/>
    </source>
</evidence>
<evidence type="ECO:0000256" key="5">
    <source>
        <dbReference type="ARBA" id="ARBA00022833"/>
    </source>
</evidence>
<dbReference type="HOGENOM" id="CLU_026673_20_7_9"/>
<dbReference type="SUPFAM" id="SSF51735">
    <property type="entry name" value="NAD(P)-binding Rossmann-fold domains"/>
    <property type="match status" value="1"/>
</dbReference>
<dbReference type="PATRIC" id="fig|1045004.4.peg.1574"/>
<dbReference type="EC" id="1.1.1.1" evidence="3"/>
<comment type="caution">
    <text evidence="10">The sequence shown here is derived from an EMBL/GenBank/DDBJ whole genome shotgun (WGS) entry which is preliminary data.</text>
</comment>
<sequence>MTENTASEIKIPTEMAAWEIIKNGPIADPAAPIRFVKRPVPTPGPGEVLVKVIVCGICRTDLHVIEGDLPIHRQNLIPGHQIIGKVVKEGPGASRFAIGDRIGVPWLRHTCGVCKYCRSGRENLCEKSVYTGWDADGGYAEYTTVPEGYAYRIPHQFDSQAAAPLLCAGIIGYRALKRAQIPAGGSLGIYGFGNSAHLTAQLAIAQGTQVHVFTRGEDAKKFALSLGAASAQGDLDPSPVPLDSAIIFAPVGDLIPAALTAVAPGGTVVSAGVHMSDIHELNYEKHLFHEKSVTSVESNTRRDGEEFLTLASRLDIHPTIHRYALKDALKALIRVSKGDAAGACVLQISQED</sequence>
<dbReference type="SUPFAM" id="SSF50129">
    <property type="entry name" value="GroES-like"/>
    <property type="match status" value="1"/>
</dbReference>
<dbReference type="InterPro" id="IPR011032">
    <property type="entry name" value="GroES-like_sf"/>
</dbReference>
<evidence type="ECO:0000256" key="6">
    <source>
        <dbReference type="ARBA" id="ARBA00023002"/>
    </source>
</evidence>
<comment type="catalytic activity">
    <reaction evidence="8">
        <text>a primary alcohol + NAD(+) = an aldehyde + NADH + H(+)</text>
        <dbReference type="Rhea" id="RHEA:10736"/>
        <dbReference type="ChEBI" id="CHEBI:15378"/>
        <dbReference type="ChEBI" id="CHEBI:15734"/>
        <dbReference type="ChEBI" id="CHEBI:17478"/>
        <dbReference type="ChEBI" id="CHEBI:57540"/>
        <dbReference type="ChEBI" id="CHEBI:57945"/>
        <dbReference type="EC" id="1.1.1.1"/>
    </reaction>
</comment>
<evidence type="ECO:0000256" key="3">
    <source>
        <dbReference type="ARBA" id="ARBA00013190"/>
    </source>
</evidence>
<evidence type="ECO:0000256" key="8">
    <source>
        <dbReference type="ARBA" id="ARBA00049243"/>
    </source>
</evidence>
<dbReference type="Gene3D" id="3.90.180.10">
    <property type="entry name" value="Medium-chain alcohol dehydrogenases, catalytic domain"/>
    <property type="match status" value="1"/>
</dbReference>
<feature type="domain" description="Alcohol dehydrogenase-like N-terminal" evidence="9">
    <location>
        <begin position="44"/>
        <end position="154"/>
    </location>
</feature>
<dbReference type="CDD" id="cd08298">
    <property type="entry name" value="CAD2"/>
    <property type="match status" value="1"/>
</dbReference>
<comment type="catalytic activity">
    <reaction evidence="7">
        <text>a secondary alcohol + NAD(+) = a ketone + NADH + H(+)</text>
        <dbReference type="Rhea" id="RHEA:10740"/>
        <dbReference type="ChEBI" id="CHEBI:15378"/>
        <dbReference type="ChEBI" id="CHEBI:17087"/>
        <dbReference type="ChEBI" id="CHEBI:35681"/>
        <dbReference type="ChEBI" id="CHEBI:57540"/>
        <dbReference type="ChEBI" id="CHEBI:57945"/>
        <dbReference type="EC" id="1.1.1.1"/>
    </reaction>
</comment>
<dbReference type="GO" id="GO:0046872">
    <property type="term" value="F:metal ion binding"/>
    <property type="evidence" value="ECO:0007669"/>
    <property type="project" value="UniProtKB-KW"/>
</dbReference>
<evidence type="ECO:0000256" key="7">
    <source>
        <dbReference type="ARBA" id="ARBA00049164"/>
    </source>
</evidence>
<dbReference type="OrthoDB" id="9806940at2"/>
<dbReference type="PANTHER" id="PTHR42940">
    <property type="entry name" value="ALCOHOL DEHYDROGENASE 1-RELATED"/>
    <property type="match status" value="1"/>
</dbReference>
<evidence type="ECO:0000256" key="2">
    <source>
        <dbReference type="ARBA" id="ARBA00008072"/>
    </source>
</evidence>
<protein>
    <recommendedName>
        <fullName evidence="3">alcohol dehydrogenase</fullName>
        <ecNumber evidence="3">1.1.1.1</ecNumber>
    </recommendedName>
</protein>
<dbReference type="RefSeq" id="WP_007746734.1">
    <property type="nucleotide sequence ID" value="NZ_CM001398.1"/>
</dbReference>
<organism evidence="10 11">
    <name type="scientific">Oenococcus kitaharae DSM 17330</name>
    <dbReference type="NCBI Taxonomy" id="1045004"/>
    <lineage>
        <taxon>Bacteria</taxon>
        <taxon>Bacillati</taxon>
        <taxon>Bacillota</taxon>
        <taxon>Bacilli</taxon>
        <taxon>Lactobacillales</taxon>
        <taxon>Lactobacillaceae</taxon>
        <taxon>Oenococcus</taxon>
    </lineage>
</organism>
<gene>
    <name evidence="10" type="ORF">OKIT_1603</name>
</gene>
<dbReference type="InterPro" id="IPR036291">
    <property type="entry name" value="NAD(P)-bd_dom_sf"/>
</dbReference>
<name>G9WG72_9LACO</name>
<keyword evidence="6" id="KW-0560">Oxidoreductase</keyword>
<dbReference type="EMBL" id="AFVZ01000001">
    <property type="protein sequence ID" value="EHN59680.1"/>
    <property type="molecule type" value="Genomic_DNA"/>
</dbReference>
<evidence type="ECO:0000256" key="4">
    <source>
        <dbReference type="ARBA" id="ARBA00022723"/>
    </source>
</evidence>
<accession>G9WG72</accession>
<dbReference type="InterPro" id="IPR013154">
    <property type="entry name" value="ADH-like_N"/>
</dbReference>
<dbReference type="InterPro" id="IPR014187">
    <property type="entry name" value="ADH_Zn_typ-2"/>
</dbReference>
<keyword evidence="11" id="KW-1185">Reference proteome</keyword>